<dbReference type="CDD" id="cd09110">
    <property type="entry name" value="PLDc_CLS_1"/>
    <property type="match status" value="1"/>
</dbReference>
<dbReference type="Proteomes" id="UP000295341">
    <property type="component" value="Unassembled WGS sequence"/>
</dbReference>
<dbReference type="GO" id="GO:0032049">
    <property type="term" value="P:cardiolipin biosynthetic process"/>
    <property type="evidence" value="ECO:0007669"/>
    <property type="project" value="UniProtKB-ARBA"/>
</dbReference>
<dbReference type="Gene3D" id="3.30.870.10">
    <property type="entry name" value="Endonuclease Chain A"/>
    <property type="match status" value="2"/>
</dbReference>
<dbReference type="CDD" id="cd09159">
    <property type="entry name" value="PLDc_ybhO_like_2"/>
    <property type="match status" value="1"/>
</dbReference>
<name>A0A4S3K1X8_9GAMM</name>
<dbReference type="PROSITE" id="PS50035">
    <property type="entry name" value="PLD"/>
    <property type="match status" value="2"/>
</dbReference>
<dbReference type="PANTHER" id="PTHR21248">
    <property type="entry name" value="CARDIOLIPIN SYNTHASE"/>
    <property type="match status" value="1"/>
</dbReference>
<protein>
    <submittedName>
        <fullName evidence="2">Cardiolipin synthase</fullName>
    </submittedName>
</protein>
<dbReference type="PANTHER" id="PTHR21248:SF22">
    <property type="entry name" value="PHOSPHOLIPASE D"/>
    <property type="match status" value="1"/>
</dbReference>
<evidence type="ECO:0000259" key="1">
    <source>
        <dbReference type="PROSITE" id="PS50035"/>
    </source>
</evidence>
<organism evidence="2 3">
    <name type="scientific">Panacagrimonas perspica</name>
    <dbReference type="NCBI Taxonomy" id="381431"/>
    <lineage>
        <taxon>Bacteria</taxon>
        <taxon>Pseudomonadati</taxon>
        <taxon>Pseudomonadota</taxon>
        <taxon>Gammaproteobacteria</taxon>
        <taxon>Nevskiales</taxon>
        <taxon>Nevskiaceae</taxon>
        <taxon>Panacagrimonas</taxon>
    </lineage>
</organism>
<comment type="caution">
    <text evidence="2">The sequence shown here is derived from an EMBL/GenBank/DDBJ whole genome shotgun (WGS) entry which is preliminary data.</text>
</comment>
<dbReference type="AlphaFoldDB" id="A0A4S3K1X8"/>
<keyword evidence="3" id="KW-1185">Reference proteome</keyword>
<proteinExistence type="predicted"/>
<sequence length="409" mass="46039">MSAARSDDDPPSLREHLDCEARLNPRQPLMDGNRVTLLQNGPATYAAMLDAIERARSHVNLETYIFDDGVVGRHFSSVLQSVARAGVRVTLIYDSIGTLGVPGSFFDALRSAGVRLLEFHPINPAAKNPRLWRINNRDHRKMLIVDGRIAFVGGINISDTYSSVPSARHAPGSNGDVIDAGWRDTHLRIEGPAAAQFQDLFVETWRRHSDEPLDPSGFFPDPIPSSGHARVRAIGSVYDDQKNPIFATLISAIDHAQSHVNLTVAYFAPDRRLLRSLTRAARRGVKVRMVLPCKADSWAIFHLGRSYYGRLLRGGVQVYERQGPVMHSKTASVDGLWSTVGSANLDWRSMLHNNEANAVIVDRAFARQMNRMFEDDIAVSVAFERRRWRRRSWWLRAQEFVSRLMAYFL</sequence>
<feature type="domain" description="PLD phosphodiesterase" evidence="1">
    <location>
        <begin position="322"/>
        <end position="349"/>
    </location>
</feature>
<dbReference type="Pfam" id="PF13091">
    <property type="entry name" value="PLDc_2"/>
    <property type="match status" value="2"/>
</dbReference>
<dbReference type="SUPFAM" id="SSF56024">
    <property type="entry name" value="Phospholipase D/nuclease"/>
    <property type="match status" value="2"/>
</dbReference>
<dbReference type="InterPro" id="IPR001736">
    <property type="entry name" value="PLipase_D/transphosphatidylase"/>
</dbReference>
<dbReference type="RefSeq" id="WP_168710450.1">
    <property type="nucleotide sequence ID" value="NZ_MWIN01000022.1"/>
</dbReference>
<dbReference type="GO" id="GO:0016020">
    <property type="term" value="C:membrane"/>
    <property type="evidence" value="ECO:0007669"/>
    <property type="project" value="TreeGrafter"/>
</dbReference>
<dbReference type="InterPro" id="IPR025202">
    <property type="entry name" value="PLD-like_dom"/>
</dbReference>
<evidence type="ECO:0000313" key="2">
    <source>
        <dbReference type="EMBL" id="TDU31141.1"/>
    </source>
</evidence>
<feature type="domain" description="PLD phosphodiesterase" evidence="1">
    <location>
        <begin position="134"/>
        <end position="161"/>
    </location>
</feature>
<gene>
    <name evidence="2" type="ORF">DFR24_0500</name>
</gene>
<accession>A0A4S3K1X8</accession>
<dbReference type="EMBL" id="SOBT01000008">
    <property type="protein sequence ID" value="TDU31141.1"/>
    <property type="molecule type" value="Genomic_DNA"/>
</dbReference>
<dbReference type="SMART" id="SM00155">
    <property type="entry name" value="PLDc"/>
    <property type="match status" value="2"/>
</dbReference>
<dbReference type="GO" id="GO:0008808">
    <property type="term" value="F:cardiolipin synthase activity"/>
    <property type="evidence" value="ECO:0007669"/>
    <property type="project" value="TreeGrafter"/>
</dbReference>
<reference evidence="2 3" key="1">
    <citation type="submission" date="2019-03" db="EMBL/GenBank/DDBJ databases">
        <title>Genomic Encyclopedia of Type Strains, Phase IV (KMG-IV): sequencing the most valuable type-strain genomes for metagenomic binning, comparative biology and taxonomic classification.</title>
        <authorList>
            <person name="Goeker M."/>
        </authorList>
    </citation>
    <scope>NUCLEOTIDE SEQUENCE [LARGE SCALE GENOMIC DNA]</scope>
    <source>
        <strain evidence="2 3">DSM 26377</strain>
    </source>
</reference>
<evidence type="ECO:0000313" key="3">
    <source>
        <dbReference type="Proteomes" id="UP000295341"/>
    </source>
</evidence>